<accession>A0ACD5HJM9</accession>
<gene>
    <name evidence="1" type="ORF">HHS34_006695</name>
</gene>
<name>A0ACD5HJM9_9PROT</name>
<dbReference type="Proteomes" id="UP001195965">
    <property type="component" value="Chromosome"/>
</dbReference>
<protein>
    <submittedName>
        <fullName evidence="1">Uncharacterized protein</fullName>
    </submittedName>
</protein>
<reference evidence="1 2" key="1">
    <citation type="journal article" date="2021" name="ISME J.">
        <title>Genomic evolution of the class Acidithiobacillia: deep-branching Proteobacteria living in extreme acidic conditions.</title>
        <authorList>
            <person name="Moya-Beltran A."/>
            <person name="Beard S."/>
            <person name="Rojas-Villalobos C."/>
            <person name="Issotta F."/>
            <person name="Gallardo Y."/>
            <person name="Ulloa R."/>
            <person name="Giaveno A."/>
            <person name="Degli Esposti M."/>
            <person name="Johnson D.B."/>
            <person name="Quatrini R."/>
        </authorList>
    </citation>
    <scope>NUCLEOTIDE SEQUENCE [LARGE SCALE GENOMIC DNA]</scope>
    <source>
        <strain evidence="1 2">GG1-14</strain>
    </source>
</reference>
<sequence>MNENERSEFLQNERQERIQSLQKLRHHLLHRREERGAPVASIDMELNVVRSELQAIYALRRSQDQAAANSPQHAVRHA</sequence>
<organism evidence="1 2">
    <name type="scientific">Acidithiobacillus montserratensis</name>
    <dbReference type="NCBI Taxonomy" id="2729135"/>
    <lineage>
        <taxon>Bacteria</taxon>
        <taxon>Pseudomonadati</taxon>
        <taxon>Pseudomonadota</taxon>
        <taxon>Acidithiobacillia</taxon>
        <taxon>Acidithiobacillales</taxon>
        <taxon>Acidithiobacillaceae</taxon>
        <taxon>Acidithiobacillus</taxon>
    </lineage>
</organism>
<keyword evidence="2" id="KW-1185">Reference proteome</keyword>
<evidence type="ECO:0000313" key="1">
    <source>
        <dbReference type="EMBL" id="XRI74878.1"/>
    </source>
</evidence>
<proteinExistence type="predicted"/>
<evidence type="ECO:0000313" key="2">
    <source>
        <dbReference type="Proteomes" id="UP001195965"/>
    </source>
</evidence>
<dbReference type="EMBL" id="CP127526">
    <property type="protein sequence ID" value="XRI74878.1"/>
    <property type="molecule type" value="Genomic_DNA"/>
</dbReference>